<name>A0ABQ5FBP4_9ASTR</name>
<dbReference type="PANTHER" id="PTHR46148:SF59">
    <property type="entry name" value="NUCLEOTIDYLTRANSFERASE, RIBONUCLEASE H"/>
    <property type="match status" value="1"/>
</dbReference>
<reference evidence="2" key="2">
    <citation type="submission" date="2022-01" db="EMBL/GenBank/DDBJ databases">
        <authorList>
            <person name="Yamashiro T."/>
            <person name="Shiraishi A."/>
            <person name="Satake H."/>
            <person name="Nakayama K."/>
        </authorList>
    </citation>
    <scope>NUCLEOTIDE SEQUENCE</scope>
</reference>
<gene>
    <name evidence="2" type="ORF">Tco_1003972</name>
</gene>
<sequence>MSNLKKCMSDESLVIPLEELRVDDKLYFVEEPVEVMDREIKQLKRSRIPVIKVRWNSKRIISISSDSLEDSMGTPGDTARTEPRRKLGSKHSRSPSPIASVFRRLRRNRHPSPGPRPRKEGGVFNRLGGKNKAHPHVLTAAIVPTRREPKCNQGSIITGAHRPEKTADIQRVKTAREVIGNPNQRGTGQTPTKMISQELLLNRLYLRIVVIMEYLVKISKKARILELKQRHLEITVLTSYTSYPSRKIWHIYACTHKKPRRYKVQYAVSRRTLYVVFHIK</sequence>
<feature type="region of interest" description="Disordered" evidence="1">
    <location>
        <begin position="66"/>
        <end position="130"/>
    </location>
</feature>
<dbReference type="Proteomes" id="UP001151760">
    <property type="component" value="Unassembled WGS sequence"/>
</dbReference>
<evidence type="ECO:0000313" key="3">
    <source>
        <dbReference type="Proteomes" id="UP001151760"/>
    </source>
</evidence>
<comment type="caution">
    <text evidence="2">The sequence shown here is derived from an EMBL/GenBank/DDBJ whole genome shotgun (WGS) entry which is preliminary data.</text>
</comment>
<protein>
    <recommendedName>
        <fullName evidence="4">Reverse transcriptase domain-containing protein</fullName>
    </recommendedName>
</protein>
<evidence type="ECO:0008006" key="4">
    <source>
        <dbReference type="Google" id="ProtNLM"/>
    </source>
</evidence>
<evidence type="ECO:0000256" key="1">
    <source>
        <dbReference type="SAM" id="MobiDB-lite"/>
    </source>
</evidence>
<proteinExistence type="predicted"/>
<accession>A0ABQ5FBP4</accession>
<organism evidence="2 3">
    <name type="scientific">Tanacetum coccineum</name>
    <dbReference type="NCBI Taxonomy" id="301880"/>
    <lineage>
        <taxon>Eukaryota</taxon>
        <taxon>Viridiplantae</taxon>
        <taxon>Streptophyta</taxon>
        <taxon>Embryophyta</taxon>
        <taxon>Tracheophyta</taxon>
        <taxon>Spermatophyta</taxon>
        <taxon>Magnoliopsida</taxon>
        <taxon>eudicotyledons</taxon>
        <taxon>Gunneridae</taxon>
        <taxon>Pentapetalae</taxon>
        <taxon>asterids</taxon>
        <taxon>campanulids</taxon>
        <taxon>Asterales</taxon>
        <taxon>Asteraceae</taxon>
        <taxon>Asteroideae</taxon>
        <taxon>Anthemideae</taxon>
        <taxon>Anthemidinae</taxon>
        <taxon>Tanacetum</taxon>
    </lineage>
</organism>
<reference evidence="2" key="1">
    <citation type="journal article" date="2022" name="Int. J. Mol. Sci.">
        <title>Draft Genome of Tanacetum Coccineum: Genomic Comparison of Closely Related Tanacetum-Family Plants.</title>
        <authorList>
            <person name="Yamashiro T."/>
            <person name="Shiraishi A."/>
            <person name="Nakayama K."/>
            <person name="Satake H."/>
        </authorList>
    </citation>
    <scope>NUCLEOTIDE SEQUENCE</scope>
</reference>
<keyword evidence="3" id="KW-1185">Reference proteome</keyword>
<evidence type="ECO:0000313" key="2">
    <source>
        <dbReference type="EMBL" id="GJT60439.1"/>
    </source>
</evidence>
<dbReference type="EMBL" id="BQNB010017200">
    <property type="protein sequence ID" value="GJT60439.1"/>
    <property type="molecule type" value="Genomic_DNA"/>
</dbReference>
<dbReference type="PANTHER" id="PTHR46148">
    <property type="entry name" value="CHROMO DOMAIN-CONTAINING PROTEIN"/>
    <property type="match status" value="1"/>
</dbReference>